<feature type="region of interest" description="Disordered" evidence="1">
    <location>
        <begin position="84"/>
        <end position="148"/>
    </location>
</feature>
<name>A0A4Z2GEZ3_9TELE</name>
<dbReference type="Proteomes" id="UP000314294">
    <property type="component" value="Unassembled WGS sequence"/>
</dbReference>
<keyword evidence="2" id="KW-0732">Signal</keyword>
<sequence length="237" mass="25731">MEPTRCCLLPAALLILLCRQAGGYSYRNQRKFSEDIDWSYAGTLNQDNWAKKFPSCSNAKQSPIDIQEDLAPAKLQYQDLAFEGWGSPTSGETTIKNDGKTGKTARPVRRPEPDQGPGSGSSIRVLDQGPGSGSSIRVKDQGPGSGSWIGVKYQGPESGSRIRVLDQSQVSGSSIRVLDEGSGSWSRIRVLGEGPGSESWIRVKYQGPGSGSRIRVLDQGQVSGSWMRVLDQIQTRK</sequence>
<evidence type="ECO:0000313" key="4">
    <source>
        <dbReference type="EMBL" id="TNN52118.1"/>
    </source>
</evidence>
<protein>
    <submittedName>
        <fullName evidence="4">Receptor-type tyrosine-protein phosphatase zeta</fullName>
    </submittedName>
</protein>
<feature type="domain" description="Alpha-carbonic anhydrase" evidence="3">
    <location>
        <begin position="45"/>
        <end position="104"/>
    </location>
</feature>
<gene>
    <name evidence="4" type="primary">Ptprz1_0</name>
    <name evidence="4" type="ORF">EYF80_037657</name>
</gene>
<evidence type="ECO:0000256" key="2">
    <source>
        <dbReference type="SAM" id="SignalP"/>
    </source>
</evidence>
<dbReference type="OrthoDB" id="10651685at2759"/>
<keyword evidence="4" id="KW-0675">Receptor</keyword>
<dbReference type="InterPro" id="IPR036398">
    <property type="entry name" value="CA_dom_sf"/>
</dbReference>
<dbReference type="EMBL" id="SRLO01000558">
    <property type="protein sequence ID" value="TNN52118.1"/>
    <property type="molecule type" value="Genomic_DNA"/>
</dbReference>
<evidence type="ECO:0000313" key="5">
    <source>
        <dbReference type="Proteomes" id="UP000314294"/>
    </source>
</evidence>
<dbReference type="SUPFAM" id="SSF51069">
    <property type="entry name" value="Carbonic anhydrase"/>
    <property type="match status" value="1"/>
</dbReference>
<comment type="caution">
    <text evidence="4">The sequence shown here is derived from an EMBL/GenBank/DDBJ whole genome shotgun (WGS) entry which is preliminary data.</text>
</comment>
<feature type="signal peptide" evidence="2">
    <location>
        <begin position="1"/>
        <end position="23"/>
    </location>
</feature>
<dbReference type="InterPro" id="IPR001148">
    <property type="entry name" value="CA_dom"/>
</dbReference>
<accession>A0A4Z2GEZ3</accession>
<organism evidence="4 5">
    <name type="scientific">Liparis tanakae</name>
    <name type="common">Tanaka's snailfish</name>
    <dbReference type="NCBI Taxonomy" id="230148"/>
    <lineage>
        <taxon>Eukaryota</taxon>
        <taxon>Metazoa</taxon>
        <taxon>Chordata</taxon>
        <taxon>Craniata</taxon>
        <taxon>Vertebrata</taxon>
        <taxon>Euteleostomi</taxon>
        <taxon>Actinopterygii</taxon>
        <taxon>Neopterygii</taxon>
        <taxon>Teleostei</taxon>
        <taxon>Neoteleostei</taxon>
        <taxon>Acanthomorphata</taxon>
        <taxon>Eupercaria</taxon>
        <taxon>Perciformes</taxon>
        <taxon>Cottioidei</taxon>
        <taxon>Cottales</taxon>
        <taxon>Liparidae</taxon>
        <taxon>Liparis</taxon>
    </lineage>
</organism>
<feature type="chain" id="PRO_5021438441" evidence="2">
    <location>
        <begin position="24"/>
        <end position="237"/>
    </location>
</feature>
<evidence type="ECO:0000259" key="3">
    <source>
        <dbReference type="Pfam" id="PF00194"/>
    </source>
</evidence>
<proteinExistence type="predicted"/>
<dbReference type="Pfam" id="PF00194">
    <property type="entry name" value="Carb_anhydrase"/>
    <property type="match status" value="1"/>
</dbReference>
<reference evidence="4 5" key="1">
    <citation type="submission" date="2019-03" db="EMBL/GenBank/DDBJ databases">
        <title>First draft genome of Liparis tanakae, snailfish: a comprehensive survey of snailfish specific genes.</title>
        <authorList>
            <person name="Kim W."/>
            <person name="Song I."/>
            <person name="Jeong J.-H."/>
            <person name="Kim D."/>
            <person name="Kim S."/>
            <person name="Ryu S."/>
            <person name="Song J.Y."/>
            <person name="Lee S.K."/>
        </authorList>
    </citation>
    <scope>NUCLEOTIDE SEQUENCE [LARGE SCALE GENOMIC DNA]</scope>
    <source>
        <tissue evidence="4">Muscle</tissue>
    </source>
</reference>
<keyword evidence="5" id="KW-1185">Reference proteome</keyword>
<evidence type="ECO:0000256" key="1">
    <source>
        <dbReference type="SAM" id="MobiDB-lite"/>
    </source>
</evidence>
<dbReference type="AlphaFoldDB" id="A0A4Z2GEZ3"/>
<dbReference type="Gene3D" id="3.10.200.10">
    <property type="entry name" value="Alpha carbonic anhydrase"/>
    <property type="match status" value="1"/>
</dbReference>